<dbReference type="VEuPathDB" id="MicrosporidiaDB:HERIO_203"/>
<feature type="compositionally biased region" description="Basic and acidic residues" evidence="3">
    <location>
        <begin position="116"/>
        <end position="132"/>
    </location>
</feature>
<organism evidence="4 5">
    <name type="scientific">Hepatospora eriocheir</name>
    <dbReference type="NCBI Taxonomy" id="1081669"/>
    <lineage>
        <taxon>Eukaryota</taxon>
        <taxon>Fungi</taxon>
        <taxon>Fungi incertae sedis</taxon>
        <taxon>Microsporidia</taxon>
        <taxon>Hepatosporidae</taxon>
        <taxon>Hepatospora</taxon>
    </lineage>
</organism>
<protein>
    <submittedName>
        <fullName evidence="4">RS24B</fullName>
    </submittedName>
</protein>
<dbReference type="InterPro" id="IPR012678">
    <property type="entry name" value="Ribosomal_uL23/eL15/eS24_sf"/>
</dbReference>
<evidence type="ECO:0000256" key="2">
    <source>
        <dbReference type="ARBA" id="ARBA00023274"/>
    </source>
</evidence>
<dbReference type="Pfam" id="PF01282">
    <property type="entry name" value="Ribosomal_S24e"/>
    <property type="match status" value="1"/>
</dbReference>
<dbReference type="InterPro" id="IPR053709">
    <property type="entry name" value="eRP_eS24_sf"/>
</dbReference>
<dbReference type="GO" id="GO:0003735">
    <property type="term" value="F:structural constituent of ribosome"/>
    <property type="evidence" value="ECO:0007669"/>
    <property type="project" value="InterPro"/>
</dbReference>
<keyword evidence="1" id="KW-0689">Ribosomal protein</keyword>
<feature type="compositionally biased region" description="Basic residues" evidence="3">
    <location>
        <begin position="103"/>
        <end position="114"/>
    </location>
</feature>
<dbReference type="Proteomes" id="UP000192501">
    <property type="component" value="Unassembled WGS sequence"/>
</dbReference>
<evidence type="ECO:0000313" key="4">
    <source>
        <dbReference type="EMBL" id="ORD98569.1"/>
    </source>
</evidence>
<accession>A0A1X0QFL4</accession>
<dbReference type="PANTHER" id="PTHR10496">
    <property type="entry name" value="40S RIBOSOMAL PROTEIN S24"/>
    <property type="match status" value="1"/>
</dbReference>
<evidence type="ECO:0000256" key="1">
    <source>
        <dbReference type="ARBA" id="ARBA00022980"/>
    </source>
</evidence>
<comment type="caution">
    <text evidence="4">The sequence shown here is derived from an EMBL/GenBank/DDBJ whole genome shotgun (WGS) entry which is preliminary data.</text>
</comment>
<dbReference type="Gene3D" id="3.30.70.3370">
    <property type="match status" value="1"/>
</dbReference>
<dbReference type="EMBL" id="LTAI01000582">
    <property type="protein sequence ID" value="ORD98569.1"/>
    <property type="molecule type" value="Genomic_DNA"/>
</dbReference>
<proteinExistence type="inferred from homology"/>
<dbReference type="VEuPathDB" id="MicrosporidiaDB:A0H76_2257"/>
<dbReference type="GO" id="GO:0005840">
    <property type="term" value="C:ribosome"/>
    <property type="evidence" value="ECO:0007669"/>
    <property type="project" value="UniProtKB-KW"/>
</dbReference>
<name>A0A1X0QFL4_9MICR</name>
<reference evidence="4 5" key="1">
    <citation type="journal article" date="2017" name="Environ. Microbiol.">
        <title>Decay of the glycolytic pathway and adaptation to intranuclear parasitism within Enterocytozoonidae microsporidia.</title>
        <authorList>
            <person name="Wiredu Boakye D."/>
            <person name="Jaroenlak P."/>
            <person name="Prachumwat A."/>
            <person name="Williams T.A."/>
            <person name="Bateman K.S."/>
            <person name="Itsathitphaisarn O."/>
            <person name="Sritunyalucksana K."/>
            <person name="Paszkiewicz K.H."/>
            <person name="Moore K.A."/>
            <person name="Stentiford G.D."/>
            <person name="Williams B.A."/>
        </authorList>
    </citation>
    <scope>NUCLEOTIDE SEQUENCE [LARGE SCALE GENOMIC DNA]</scope>
    <source>
        <strain evidence="5">canceri</strain>
    </source>
</reference>
<evidence type="ECO:0000313" key="5">
    <source>
        <dbReference type="Proteomes" id="UP000192501"/>
    </source>
</evidence>
<dbReference type="AlphaFoldDB" id="A0A1X0QFL4"/>
<dbReference type="GO" id="GO:0006412">
    <property type="term" value="P:translation"/>
    <property type="evidence" value="ECO:0007669"/>
    <property type="project" value="InterPro"/>
</dbReference>
<feature type="region of interest" description="Disordered" evidence="3">
    <location>
        <begin position="103"/>
        <end position="132"/>
    </location>
</feature>
<evidence type="ECO:0000256" key="3">
    <source>
        <dbReference type="SAM" id="MobiDB-lite"/>
    </source>
</evidence>
<sequence length="132" mass="15722">MSVHLKITKSFTNQVLNRKELCMEITHSNQATPNKAVIVDELSVNYSIPKNQIYVFKMKTEFGIQRSKALAHLYNSEESLREIEKQYVIKRIFNEEIDKLPRRSRKENRKKAAKRFGTEQRLIKKVERRQKD</sequence>
<dbReference type="SUPFAM" id="SSF54189">
    <property type="entry name" value="Ribosomal proteins S24e, L23 and L15e"/>
    <property type="match status" value="1"/>
</dbReference>
<keyword evidence="2" id="KW-0687">Ribonucleoprotein</keyword>
<dbReference type="GO" id="GO:1990904">
    <property type="term" value="C:ribonucleoprotein complex"/>
    <property type="evidence" value="ECO:0007669"/>
    <property type="project" value="UniProtKB-KW"/>
</dbReference>
<dbReference type="InterPro" id="IPR001976">
    <property type="entry name" value="Ribosomal_eS24"/>
</dbReference>
<dbReference type="HAMAP" id="MF_00545">
    <property type="entry name" value="Ribosomal_eS24"/>
    <property type="match status" value="1"/>
</dbReference>
<gene>
    <name evidence="4" type="primary">RS24B</name>
    <name evidence="4" type="ORF">A0H76_2257</name>
</gene>